<reference evidence="2 3" key="1">
    <citation type="journal article" date="2016" name="Nat. Commun.">
        <title>Thousands of microbial genomes shed light on interconnected biogeochemical processes in an aquifer system.</title>
        <authorList>
            <person name="Anantharaman K."/>
            <person name="Brown C.T."/>
            <person name="Hug L.A."/>
            <person name="Sharon I."/>
            <person name="Castelle C.J."/>
            <person name="Probst A.J."/>
            <person name="Thomas B.C."/>
            <person name="Singh A."/>
            <person name="Wilkins M.J."/>
            <person name="Karaoz U."/>
            <person name="Brodie E.L."/>
            <person name="Williams K.H."/>
            <person name="Hubbard S.S."/>
            <person name="Banfield J.F."/>
        </authorList>
    </citation>
    <scope>NUCLEOTIDE SEQUENCE [LARGE SCALE GENOMIC DNA]</scope>
</reference>
<organism evidence="2 3">
    <name type="scientific">Candidatus Muproteobacteria bacterium RBG_16_62_13</name>
    <dbReference type="NCBI Taxonomy" id="1817756"/>
    <lineage>
        <taxon>Bacteria</taxon>
        <taxon>Pseudomonadati</taxon>
        <taxon>Pseudomonadota</taxon>
        <taxon>Candidatus Muproteobacteria</taxon>
    </lineage>
</organism>
<dbReference type="PANTHER" id="PTHR30399">
    <property type="entry name" value="UNCHARACTERIZED PROTEIN YGJP"/>
    <property type="match status" value="1"/>
</dbReference>
<feature type="domain" description="YgjP-like metallopeptidase" evidence="1">
    <location>
        <begin position="17"/>
        <end position="224"/>
    </location>
</feature>
<gene>
    <name evidence="2" type="ORF">A2140_02410</name>
</gene>
<evidence type="ECO:0000313" key="2">
    <source>
        <dbReference type="EMBL" id="OGI40966.1"/>
    </source>
</evidence>
<dbReference type="Gene3D" id="3.30.2010.10">
    <property type="entry name" value="Metalloproteases ('zincins'), catalytic domain"/>
    <property type="match status" value="1"/>
</dbReference>
<name>A0A1F6T7A2_9PROT</name>
<dbReference type="EMBL" id="MFSQ01000045">
    <property type="protein sequence ID" value="OGI40966.1"/>
    <property type="molecule type" value="Genomic_DNA"/>
</dbReference>
<dbReference type="Proteomes" id="UP000178379">
    <property type="component" value="Unassembled WGS sequence"/>
</dbReference>
<sequence>MNELSFKYHLRVSVRSRRVRFRVSPQSGLEVVIPRGFDPGRVPALLQRKQRWIHSALERVAAMRADDGFGMEWRLPGEIQLPALGQTWAVTARRTASGTRTTVRENGDGQLMISGAIDNEPACRAALGRWLLRQARRHLVPGLLRVSRELGLSYRHVLIRRQKTRWGSCSRNGTISLNAKLLFLSPETVHYVLIHELCHRVELNHSPRFWRLVERHCPDYRRINAQRCELWKAVPRWAEAAAF</sequence>
<dbReference type="STRING" id="1817756.A2140_02410"/>
<dbReference type="PANTHER" id="PTHR30399:SF1">
    <property type="entry name" value="UTP PYROPHOSPHATASE"/>
    <property type="match status" value="1"/>
</dbReference>
<dbReference type="InterPro" id="IPR053136">
    <property type="entry name" value="UTP_pyrophosphatase-like"/>
</dbReference>
<protein>
    <recommendedName>
        <fullName evidence="1">YgjP-like metallopeptidase domain-containing protein</fullName>
    </recommendedName>
</protein>
<comment type="caution">
    <text evidence="2">The sequence shown here is derived from an EMBL/GenBank/DDBJ whole genome shotgun (WGS) entry which is preliminary data.</text>
</comment>
<evidence type="ECO:0000259" key="1">
    <source>
        <dbReference type="Pfam" id="PF01863"/>
    </source>
</evidence>
<dbReference type="AlphaFoldDB" id="A0A1F6T7A2"/>
<dbReference type="InterPro" id="IPR002725">
    <property type="entry name" value="YgjP-like_metallopeptidase"/>
</dbReference>
<dbReference type="Pfam" id="PF01863">
    <property type="entry name" value="YgjP-like"/>
    <property type="match status" value="1"/>
</dbReference>
<evidence type="ECO:0000313" key="3">
    <source>
        <dbReference type="Proteomes" id="UP000178379"/>
    </source>
</evidence>
<accession>A0A1F6T7A2</accession>
<proteinExistence type="predicted"/>
<dbReference type="CDD" id="cd07344">
    <property type="entry name" value="M48_yhfN_like"/>
    <property type="match status" value="1"/>
</dbReference>